<proteinExistence type="inferred from homology"/>
<accession>A0A223V5A3</accession>
<keyword evidence="5" id="KW-0472">Membrane</keyword>
<protein>
    <submittedName>
        <fullName evidence="6">Sensory protein TspO</fullName>
    </submittedName>
</protein>
<dbReference type="FunFam" id="1.20.1260.100:FF:000001">
    <property type="entry name" value="translocator protein 2"/>
    <property type="match status" value="1"/>
</dbReference>
<evidence type="ECO:0000256" key="3">
    <source>
        <dbReference type="ARBA" id="ARBA00022692"/>
    </source>
</evidence>
<keyword evidence="3" id="KW-0812">Transmembrane</keyword>
<comment type="subcellular location">
    <subcellularLocation>
        <location evidence="1">Membrane</location>
        <topology evidence="1">Multi-pass membrane protein</topology>
    </subcellularLocation>
</comment>
<dbReference type="AlphaFoldDB" id="A0A223V5A3"/>
<keyword evidence="4" id="KW-1133">Transmembrane helix</keyword>
<dbReference type="Proteomes" id="UP000215244">
    <property type="component" value="Chromosome"/>
</dbReference>
<dbReference type="InterPro" id="IPR004307">
    <property type="entry name" value="TspO_MBR"/>
</dbReference>
<evidence type="ECO:0000313" key="6">
    <source>
        <dbReference type="EMBL" id="ASV30594.1"/>
    </source>
</evidence>
<dbReference type="Gene3D" id="1.20.1260.100">
    <property type="entry name" value="TspO/MBR protein"/>
    <property type="match status" value="1"/>
</dbReference>
<reference evidence="6 7" key="1">
    <citation type="submission" date="2017-08" db="EMBL/GenBank/DDBJ databases">
        <title>The complete genome sequence of Maribacter sp. B1, isolated from deep-sea sediment.</title>
        <authorList>
            <person name="Wu Y.-H."/>
            <person name="Cheng H."/>
            <person name="Xu X.-W."/>
        </authorList>
    </citation>
    <scope>NUCLEOTIDE SEQUENCE [LARGE SCALE GENOMIC DNA]</scope>
    <source>
        <strain evidence="6 7">B1</strain>
    </source>
</reference>
<keyword evidence="7" id="KW-1185">Reference proteome</keyword>
<dbReference type="PANTHER" id="PTHR10057">
    <property type="entry name" value="PERIPHERAL-TYPE BENZODIAZEPINE RECEPTOR"/>
    <property type="match status" value="1"/>
</dbReference>
<dbReference type="EMBL" id="CP022957">
    <property type="protein sequence ID" value="ASV30594.1"/>
    <property type="molecule type" value="Genomic_DNA"/>
</dbReference>
<sequence>MNTTLLKKRLVYVFISISVCLIIGFLSSVATQSSVNDWYLTLNKPSFNPPNWLFAPVWSTLYVLMGVSAGWVWAKGFHHKWVKTALYHFGFQLLLNALWSIVFFGLQSPFWALLVIISLLVMIILTIKWFRLVSKVAAVLLIPYLAWVCFALVLNFKIWELN</sequence>
<dbReference type="GO" id="GO:0016020">
    <property type="term" value="C:membrane"/>
    <property type="evidence" value="ECO:0007669"/>
    <property type="project" value="UniProtKB-SubCell"/>
</dbReference>
<dbReference type="GO" id="GO:0033013">
    <property type="term" value="P:tetrapyrrole metabolic process"/>
    <property type="evidence" value="ECO:0007669"/>
    <property type="project" value="UniProtKB-ARBA"/>
</dbReference>
<evidence type="ECO:0000313" key="7">
    <source>
        <dbReference type="Proteomes" id="UP000215244"/>
    </source>
</evidence>
<comment type="similarity">
    <text evidence="2">Belongs to the TspO/BZRP family.</text>
</comment>
<dbReference type="Pfam" id="PF03073">
    <property type="entry name" value="TspO_MBR"/>
    <property type="match status" value="1"/>
</dbReference>
<dbReference type="InterPro" id="IPR038330">
    <property type="entry name" value="TspO/MBR-related_sf"/>
</dbReference>
<dbReference type="PIRSF" id="PIRSF005859">
    <property type="entry name" value="PBR"/>
    <property type="match status" value="1"/>
</dbReference>
<gene>
    <name evidence="6" type="ORF">CJ263_10435</name>
</gene>
<name>A0A223V5A3_9FLAO</name>
<dbReference type="RefSeq" id="WP_094997212.1">
    <property type="nucleotide sequence ID" value="NZ_BMJL01000003.1"/>
</dbReference>
<evidence type="ECO:0000256" key="2">
    <source>
        <dbReference type="ARBA" id="ARBA00007524"/>
    </source>
</evidence>
<evidence type="ECO:0000256" key="4">
    <source>
        <dbReference type="ARBA" id="ARBA00022989"/>
    </source>
</evidence>
<dbReference type="KEGG" id="marb:CJ263_10435"/>
<dbReference type="OrthoDB" id="9795496at2"/>
<dbReference type="CDD" id="cd15904">
    <property type="entry name" value="TSPO_MBR"/>
    <property type="match status" value="1"/>
</dbReference>
<dbReference type="PANTHER" id="PTHR10057:SF0">
    <property type="entry name" value="TRANSLOCATOR PROTEIN"/>
    <property type="match status" value="1"/>
</dbReference>
<organism evidence="6 7">
    <name type="scientific">Maribacter cobaltidurans</name>
    <dbReference type="NCBI Taxonomy" id="1178778"/>
    <lineage>
        <taxon>Bacteria</taxon>
        <taxon>Pseudomonadati</taxon>
        <taxon>Bacteroidota</taxon>
        <taxon>Flavobacteriia</taxon>
        <taxon>Flavobacteriales</taxon>
        <taxon>Flavobacteriaceae</taxon>
        <taxon>Maribacter</taxon>
    </lineage>
</organism>
<evidence type="ECO:0000256" key="1">
    <source>
        <dbReference type="ARBA" id="ARBA00004141"/>
    </source>
</evidence>
<evidence type="ECO:0000256" key="5">
    <source>
        <dbReference type="ARBA" id="ARBA00023136"/>
    </source>
</evidence>